<name>A0A452SA55_URSAM</name>
<sequence>MLNCCTLKPKSVTMHTVTKVLGLQNCLLYKENFKCCCKLMSYTIFKLTFSSPPFFAHKWYYNACLVKEDEPNKGKHFNSTEFAIISLP</sequence>
<proteinExistence type="predicted"/>
<organism evidence="1 2">
    <name type="scientific">Ursus americanus</name>
    <name type="common">American black bear</name>
    <name type="synonym">Euarctos americanus</name>
    <dbReference type="NCBI Taxonomy" id="9643"/>
    <lineage>
        <taxon>Eukaryota</taxon>
        <taxon>Metazoa</taxon>
        <taxon>Chordata</taxon>
        <taxon>Craniata</taxon>
        <taxon>Vertebrata</taxon>
        <taxon>Euteleostomi</taxon>
        <taxon>Mammalia</taxon>
        <taxon>Eutheria</taxon>
        <taxon>Laurasiatheria</taxon>
        <taxon>Carnivora</taxon>
        <taxon>Caniformia</taxon>
        <taxon>Ursidae</taxon>
        <taxon>Ursus</taxon>
    </lineage>
</organism>
<evidence type="ECO:0000313" key="2">
    <source>
        <dbReference type="Proteomes" id="UP000291022"/>
    </source>
</evidence>
<reference evidence="2" key="1">
    <citation type="submission" date="2016-06" db="EMBL/GenBank/DDBJ databases">
        <title>De novo assembly and RNA-Seq shows season-dependent expression and editing in black bear kidneys.</title>
        <authorList>
            <person name="Korstanje R."/>
            <person name="Srivastava A."/>
            <person name="Sarsani V.K."/>
            <person name="Sheehan S.M."/>
            <person name="Seger R.L."/>
            <person name="Barter M.E."/>
            <person name="Lindqvist C."/>
            <person name="Brody L.C."/>
            <person name="Mullikin J.C."/>
        </authorList>
    </citation>
    <scope>NUCLEOTIDE SEQUENCE [LARGE SCALE GENOMIC DNA]</scope>
</reference>
<protein>
    <submittedName>
        <fullName evidence="1">Uncharacterized protein</fullName>
    </submittedName>
</protein>
<keyword evidence="2" id="KW-1185">Reference proteome</keyword>
<dbReference type="AlphaFoldDB" id="A0A452SA55"/>
<dbReference type="OMA" id="NCCTLKP"/>
<dbReference type="Proteomes" id="UP000291022">
    <property type="component" value="Unassembled WGS sequence"/>
</dbReference>
<evidence type="ECO:0000313" key="1">
    <source>
        <dbReference type="Ensembl" id="ENSUAMP00000029151.1"/>
    </source>
</evidence>
<reference evidence="1" key="3">
    <citation type="submission" date="2025-09" db="UniProtKB">
        <authorList>
            <consortium name="Ensembl"/>
        </authorList>
    </citation>
    <scope>IDENTIFICATION</scope>
</reference>
<dbReference type="Ensembl" id="ENSUAMT00000032542.1">
    <property type="protein sequence ID" value="ENSUAMP00000029151.1"/>
    <property type="gene ID" value="ENSUAMG00000022475.1"/>
</dbReference>
<reference evidence="1" key="2">
    <citation type="submission" date="2025-08" db="UniProtKB">
        <authorList>
            <consortium name="Ensembl"/>
        </authorList>
    </citation>
    <scope>IDENTIFICATION</scope>
</reference>
<dbReference type="GeneTree" id="ENSGT00910000147145"/>
<accession>A0A452SA55</accession>